<name>A0ABU3K2X0_9BACT</name>
<dbReference type="RefSeq" id="WP_313831090.1">
    <property type="nucleotide sequence ID" value="NZ_JAQOUE010000001.1"/>
</dbReference>
<gene>
    <name evidence="2" type="ORF">PPG34_00115</name>
</gene>
<sequence length="117" mass="13151">MSCRIRIQIWLTGMLFLLTLTLTACGDSAPPPQASLIDRALVDTSLREQLIERGAADEEFVHQILEKFSLSPGGDEKLSEILAAHFEHHPETGKAVLRRLKTQKNFQKWLIEELKGG</sequence>
<feature type="signal peptide" evidence="1">
    <location>
        <begin position="1"/>
        <end position="26"/>
    </location>
</feature>
<evidence type="ECO:0000313" key="3">
    <source>
        <dbReference type="Proteomes" id="UP001250932"/>
    </source>
</evidence>
<reference evidence="2 3" key="1">
    <citation type="journal article" date="2023" name="ISME J.">
        <title>Cultivation and genomic characterization of novel and ubiquitous marine nitrite-oxidizing bacteria from the Nitrospirales.</title>
        <authorList>
            <person name="Mueller A.J."/>
            <person name="Daebeler A."/>
            <person name="Herbold C.W."/>
            <person name="Kirkegaard R.H."/>
            <person name="Daims H."/>
        </authorList>
    </citation>
    <scope>NUCLEOTIDE SEQUENCE [LARGE SCALE GENOMIC DNA]</scope>
    <source>
        <strain evidence="2 3">EB</strain>
    </source>
</reference>
<evidence type="ECO:0000313" key="2">
    <source>
        <dbReference type="EMBL" id="MDT7040732.1"/>
    </source>
</evidence>
<dbReference type="PROSITE" id="PS51257">
    <property type="entry name" value="PROKAR_LIPOPROTEIN"/>
    <property type="match status" value="1"/>
</dbReference>
<keyword evidence="1" id="KW-0732">Signal</keyword>
<dbReference type="Proteomes" id="UP001250932">
    <property type="component" value="Unassembled WGS sequence"/>
</dbReference>
<comment type="caution">
    <text evidence="2">The sequence shown here is derived from an EMBL/GenBank/DDBJ whole genome shotgun (WGS) entry which is preliminary data.</text>
</comment>
<dbReference type="EMBL" id="JAQOUE010000001">
    <property type="protein sequence ID" value="MDT7040732.1"/>
    <property type="molecule type" value="Genomic_DNA"/>
</dbReference>
<proteinExistence type="predicted"/>
<evidence type="ECO:0000256" key="1">
    <source>
        <dbReference type="SAM" id="SignalP"/>
    </source>
</evidence>
<feature type="chain" id="PRO_5045924880" evidence="1">
    <location>
        <begin position="27"/>
        <end position="117"/>
    </location>
</feature>
<keyword evidence="3" id="KW-1185">Reference proteome</keyword>
<protein>
    <submittedName>
        <fullName evidence="2">Uncharacterized protein</fullName>
    </submittedName>
</protein>
<accession>A0ABU3K2X0</accession>
<organism evidence="2 3">
    <name type="scientific">Candidatus Nitronereus thalassa</name>
    <dbReference type="NCBI Taxonomy" id="3020898"/>
    <lineage>
        <taxon>Bacteria</taxon>
        <taxon>Pseudomonadati</taxon>
        <taxon>Nitrospirota</taxon>
        <taxon>Nitrospiria</taxon>
        <taxon>Nitrospirales</taxon>
        <taxon>Nitrospiraceae</taxon>
        <taxon>Candidatus Nitronereus</taxon>
    </lineage>
</organism>